<dbReference type="EMBL" id="HBJA01093280">
    <property type="protein sequence ID" value="CAE0821221.1"/>
    <property type="molecule type" value="Transcribed_RNA"/>
</dbReference>
<evidence type="ECO:0000313" key="1">
    <source>
        <dbReference type="EMBL" id="CAE0821221.1"/>
    </source>
</evidence>
<organism evidence="1">
    <name type="scientific">Eutreptiella gymnastica</name>
    <dbReference type="NCBI Taxonomy" id="73025"/>
    <lineage>
        <taxon>Eukaryota</taxon>
        <taxon>Discoba</taxon>
        <taxon>Euglenozoa</taxon>
        <taxon>Euglenida</taxon>
        <taxon>Spirocuta</taxon>
        <taxon>Euglenophyceae</taxon>
        <taxon>Eutreptiales</taxon>
        <taxon>Eutreptiaceae</taxon>
        <taxon>Eutreptiella</taxon>
    </lineage>
</organism>
<dbReference type="AlphaFoldDB" id="A0A7S4G0E0"/>
<gene>
    <name evidence="1" type="ORF">EGYM00163_LOCUS32393</name>
</gene>
<sequence>MEAPGSFCAVTFTIWAVDGRSTPRRIGQSISLQLLGKVQINMHAQTDARMCAHTHMWSGHRCQSSCRASRVAQAARSQHCCSADRALETQTHKHIHTRPAEQPRKRCPAKGGAKRVAQHYATGFYAKPVQVDGGRLGLRFAVLSADETCEPSALDQALMQLNFTPLRAGDKAQRLEPRLQKS</sequence>
<accession>A0A7S4G0E0</accession>
<protein>
    <submittedName>
        <fullName evidence="1">Uncharacterized protein</fullName>
    </submittedName>
</protein>
<reference evidence="1" key="1">
    <citation type="submission" date="2021-01" db="EMBL/GenBank/DDBJ databases">
        <authorList>
            <person name="Corre E."/>
            <person name="Pelletier E."/>
            <person name="Niang G."/>
            <person name="Scheremetjew M."/>
            <person name="Finn R."/>
            <person name="Kale V."/>
            <person name="Holt S."/>
            <person name="Cochrane G."/>
            <person name="Meng A."/>
            <person name="Brown T."/>
            <person name="Cohen L."/>
        </authorList>
    </citation>
    <scope>NUCLEOTIDE SEQUENCE</scope>
    <source>
        <strain evidence="1">CCMP1594</strain>
    </source>
</reference>
<name>A0A7S4G0E0_9EUGL</name>
<proteinExistence type="predicted"/>